<dbReference type="Gene3D" id="3.40.710.10">
    <property type="entry name" value="DD-peptidase/beta-lactamase superfamily"/>
    <property type="match status" value="1"/>
</dbReference>
<comment type="caution">
    <text evidence="6">The sequence shown here is derived from an EMBL/GenBank/DDBJ whole genome shotgun (WGS) entry which is preliminary data.</text>
</comment>
<dbReference type="SUPFAM" id="SSF56519">
    <property type="entry name" value="Penicillin binding protein dimerisation domain"/>
    <property type="match status" value="1"/>
</dbReference>
<dbReference type="InterPro" id="IPR036138">
    <property type="entry name" value="PBP_dimer_sf"/>
</dbReference>
<dbReference type="RefSeq" id="WP_051922851.1">
    <property type="nucleotide sequence ID" value="NZ_JGZP01000011.1"/>
</dbReference>
<accession>A0A087DQS6</accession>
<evidence type="ECO:0000259" key="5">
    <source>
        <dbReference type="Pfam" id="PF03717"/>
    </source>
</evidence>
<evidence type="ECO:0000313" key="7">
    <source>
        <dbReference type="Proteomes" id="UP000029004"/>
    </source>
</evidence>
<dbReference type="GO" id="GO:0051301">
    <property type="term" value="P:cell division"/>
    <property type="evidence" value="ECO:0007669"/>
    <property type="project" value="UniProtKB-KW"/>
</dbReference>
<dbReference type="PANTHER" id="PTHR30627">
    <property type="entry name" value="PEPTIDOGLYCAN D,D-TRANSPEPTIDASE"/>
    <property type="match status" value="1"/>
</dbReference>
<evidence type="ECO:0000256" key="2">
    <source>
        <dbReference type="ARBA" id="ARBA00007171"/>
    </source>
</evidence>
<protein>
    <submittedName>
        <fullName evidence="6">Cell division protein</fullName>
        <ecNumber evidence="6">2.4.1.129</ecNumber>
    </submittedName>
</protein>
<dbReference type="Gene3D" id="3.30.450.330">
    <property type="match status" value="1"/>
</dbReference>
<evidence type="ECO:0000313" key="6">
    <source>
        <dbReference type="EMBL" id="KFI97876.1"/>
    </source>
</evidence>
<dbReference type="InterPro" id="IPR012338">
    <property type="entry name" value="Beta-lactam/transpept-like"/>
</dbReference>
<evidence type="ECO:0000259" key="4">
    <source>
        <dbReference type="Pfam" id="PF00905"/>
    </source>
</evidence>
<sequence length="605" mass="63935">MKKRFQAFTRAHGLDGFMVKSLAVALVLAVIAAICLGRLACVQLLEGRATAQAATNARTAKIVSSANRGKILDANGTVLAQSVERYNIIGVPDSATSFTPVACGSKQAESLGYCHEIDGKPVGATGAAAVARLLAPILKMDAMELGAMLNGTGQYVVIKKDVTPQVKRQIDKLGLYGIVYGELSSERVYAENTLLGSLLGGVNDEGRGAAGLEQTLDKTLSGTDGYTVYQRGNGGEVIPGTVTESKDAVNGKDVTLTIDADVDWYVKKVLTEGVKSSNAQWGIAVVLDTQTGGIVALEDSDQIKAGSDEAKLSVSRAVSQTFEPGSIGKVPALAAILQNGAHKITDKFTVPYEYTKSNGQKFHDAVEHETKHWTLAGILQNSSNVGMVMASENVTSQQRYDMLTKFGIGQPTGLNLPGESQGVLGTPESWDGRTKDTILFGQGYTVNALQLTRAVSVIANGGVMRQPSIIKSVTDADGHVTDETHGEATRVIDEGVSNEIKNAMESVAEEYKNTASVNGYRVAAKTGTAEVVGSTGQLTSIIADFSGIIPADNPRYVVTVVMLDPDGMYGGTTSGKLFAQIGEFLMQKYEVPTSTPRTDAIPVEW</sequence>
<dbReference type="STRING" id="762211.BSTEL_0687"/>
<keyword evidence="6" id="KW-0131">Cell cycle</keyword>
<evidence type="ECO:0000256" key="1">
    <source>
        <dbReference type="ARBA" id="ARBA00004370"/>
    </source>
</evidence>
<dbReference type="InterPro" id="IPR050515">
    <property type="entry name" value="Beta-lactam/transpept"/>
</dbReference>
<name>A0A087DQS6_9BIFI</name>
<dbReference type="EC" id="2.4.1.129" evidence="6"/>
<dbReference type="InterPro" id="IPR005311">
    <property type="entry name" value="PBP_dimer"/>
</dbReference>
<gene>
    <name evidence="6" type="ORF">BSTEL_0687</name>
</gene>
<feature type="domain" description="Penicillin-binding protein transpeptidase" evidence="4">
    <location>
        <begin position="282"/>
        <end position="581"/>
    </location>
</feature>
<dbReference type="AlphaFoldDB" id="A0A087DQS6"/>
<comment type="subcellular location">
    <subcellularLocation>
        <location evidence="1">Membrane</location>
    </subcellularLocation>
</comment>
<dbReference type="OrthoDB" id="9789078at2"/>
<keyword evidence="6" id="KW-0328">Glycosyltransferase</keyword>
<dbReference type="Gene3D" id="3.90.1310.10">
    <property type="entry name" value="Penicillin-binding protein 2a (Domain 2)"/>
    <property type="match status" value="1"/>
</dbReference>
<dbReference type="InterPro" id="IPR001460">
    <property type="entry name" value="PCN-bd_Tpept"/>
</dbReference>
<dbReference type="Pfam" id="PF03717">
    <property type="entry name" value="PBP_dimer"/>
    <property type="match status" value="1"/>
</dbReference>
<dbReference type="SUPFAM" id="SSF56601">
    <property type="entry name" value="beta-lactamase/transpeptidase-like"/>
    <property type="match status" value="1"/>
</dbReference>
<keyword evidence="6" id="KW-0132">Cell division</keyword>
<keyword evidence="7" id="KW-1185">Reference proteome</keyword>
<proteinExistence type="inferred from homology"/>
<dbReference type="Pfam" id="PF00905">
    <property type="entry name" value="Transpeptidase"/>
    <property type="match status" value="1"/>
</dbReference>
<keyword evidence="6" id="KW-0808">Transferase</keyword>
<reference evidence="6 7" key="1">
    <citation type="submission" date="2014-03" db="EMBL/GenBank/DDBJ databases">
        <title>Genomics of Bifidobacteria.</title>
        <authorList>
            <person name="Ventura M."/>
            <person name="Milani C."/>
            <person name="Lugli G.A."/>
        </authorList>
    </citation>
    <scope>NUCLEOTIDE SEQUENCE [LARGE SCALE GENOMIC DNA]</scope>
    <source>
        <strain evidence="6 7">DSM 23968</strain>
    </source>
</reference>
<organism evidence="6 7">
    <name type="scientific">Bifidobacterium stellenboschense</name>
    <dbReference type="NCBI Taxonomy" id="762211"/>
    <lineage>
        <taxon>Bacteria</taxon>
        <taxon>Bacillati</taxon>
        <taxon>Actinomycetota</taxon>
        <taxon>Actinomycetes</taxon>
        <taxon>Bifidobacteriales</taxon>
        <taxon>Bifidobacteriaceae</taxon>
        <taxon>Bifidobacterium</taxon>
    </lineage>
</organism>
<dbReference type="GO" id="GO:0005886">
    <property type="term" value="C:plasma membrane"/>
    <property type="evidence" value="ECO:0007669"/>
    <property type="project" value="TreeGrafter"/>
</dbReference>
<dbReference type="EMBL" id="JGZP01000011">
    <property type="protein sequence ID" value="KFI97876.1"/>
    <property type="molecule type" value="Genomic_DNA"/>
</dbReference>
<keyword evidence="3" id="KW-0472">Membrane</keyword>
<dbReference type="GO" id="GO:0016757">
    <property type="term" value="F:glycosyltransferase activity"/>
    <property type="evidence" value="ECO:0007669"/>
    <property type="project" value="UniProtKB-KW"/>
</dbReference>
<dbReference type="PANTHER" id="PTHR30627:SF1">
    <property type="entry name" value="PEPTIDOGLYCAN D,D-TRANSPEPTIDASE FTSI"/>
    <property type="match status" value="1"/>
</dbReference>
<evidence type="ECO:0000256" key="3">
    <source>
        <dbReference type="ARBA" id="ARBA00023136"/>
    </source>
</evidence>
<dbReference type="Proteomes" id="UP000029004">
    <property type="component" value="Unassembled WGS sequence"/>
</dbReference>
<dbReference type="GO" id="GO:0071555">
    <property type="term" value="P:cell wall organization"/>
    <property type="evidence" value="ECO:0007669"/>
    <property type="project" value="TreeGrafter"/>
</dbReference>
<comment type="similarity">
    <text evidence="2">Belongs to the transpeptidase family.</text>
</comment>
<feature type="domain" description="Penicillin-binding protein dimerisation" evidence="5">
    <location>
        <begin position="65"/>
        <end position="239"/>
    </location>
</feature>
<dbReference type="GO" id="GO:0008658">
    <property type="term" value="F:penicillin binding"/>
    <property type="evidence" value="ECO:0007669"/>
    <property type="project" value="InterPro"/>
</dbReference>
<dbReference type="eggNOG" id="COG0768">
    <property type="taxonomic scope" value="Bacteria"/>
</dbReference>